<keyword evidence="1" id="KW-0472">Membrane</keyword>
<evidence type="ECO:0000313" key="3">
    <source>
        <dbReference type="Proteomes" id="UP000186817"/>
    </source>
</evidence>
<evidence type="ECO:0000256" key="1">
    <source>
        <dbReference type="SAM" id="Phobius"/>
    </source>
</evidence>
<dbReference type="AlphaFoldDB" id="A0A1Q9CXA5"/>
<organism evidence="2 3">
    <name type="scientific">Symbiodinium microadriaticum</name>
    <name type="common">Dinoflagellate</name>
    <name type="synonym">Zooxanthella microadriatica</name>
    <dbReference type="NCBI Taxonomy" id="2951"/>
    <lineage>
        <taxon>Eukaryota</taxon>
        <taxon>Sar</taxon>
        <taxon>Alveolata</taxon>
        <taxon>Dinophyceae</taxon>
        <taxon>Suessiales</taxon>
        <taxon>Symbiodiniaceae</taxon>
        <taxon>Symbiodinium</taxon>
    </lineage>
</organism>
<name>A0A1Q9CXA5_SYMMI</name>
<accession>A0A1Q9CXA5</accession>
<keyword evidence="1" id="KW-1133">Transmembrane helix</keyword>
<dbReference type="EMBL" id="LSRX01000856">
    <property type="protein sequence ID" value="OLP87519.1"/>
    <property type="molecule type" value="Genomic_DNA"/>
</dbReference>
<gene>
    <name evidence="2" type="ORF">AK812_SmicGene31249</name>
</gene>
<comment type="caution">
    <text evidence="2">The sequence shown here is derived from an EMBL/GenBank/DDBJ whole genome shotgun (WGS) entry which is preliminary data.</text>
</comment>
<dbReference type="OrthoDB" id="10592867at2759"/>
<reference evidence="2 3" key="1">
    <citation type="submission" date="2016-02" db="EMBL/GenBank/DDBJ databases">
        <title>Genome analysis of coral dinoflagellate symbionts highlights evolutionary adaptations to a symbiotic lifestyle.</title>
        <authorList>
            <person name="Aranda M."/>
            <person name="Li Y."/>
            <person name="Liew Y.J."/>
            <person name="Baumgarten S."/>
            <person name="Simakov O."/>
            <person name="Wilson M."/>
            <person name="Piel J."/>
            <person name="Ashoor H."/>
            <person name="Bougouffa S."/>
            <person name="Bajic V.B."/>
            <person name="Ryu T."/>
            <person name="Ravasi T."/>
            <person name="Bayer T."/>
            <person name="Micklem G."/>
            <person name="Kim H."/>
            <person name="Bhak J."/>
            <person name="Lajeunesse T.C."/>
            <person name="Voolstra C.R."/>
        </authorList>
    </citation>
    <scope>NUCLEOTIDE SEQUENCE [LARGE SCALE GENOMIC DNA]</scope>
    <source>
        <strain evidence="2 3">CCMP2467</strain>
    </source>
</reference>
<feature type="transmembrane region" description="Helical" evidence="1">
    <location>
        <begin position="212"/>
        <end position="236"/>
    </location>
</feature>
<dbReference type="Proteomes" id="UP000186817">
    <property type="component" value="Unassembled WGS sequence"/>
</dbReference>
<proteinExistence type="predicted"/>
<feature type="transmembrane region" description="Helical" evidence="1">
    <location>
        <begin position="302"/>
        <end position="329"/>
    </location>
</feature>
<keyword evidence="3" id="KW-1185">Reference proteome</keyword>
<keyword evidence="1" id="KW-0812">Transmembrane</keyword>
<protein>
    <submittedName>
        <fullName evidence="2">Uncharacterized protein</fullName>
    </submittedName>
</protein>
<evidence type="ECO:0000313" key="2">
    <source>
        <dbReference type="EMBL" id="OLP87519.1"/>
    </source>
</evidence>
<sequence length="330" mass="37712">MICHLCDAGAQGLPYTDVSSAPQWLSTLGASLPWESTPPLNEAPFSVSSPAFLYKLDPFHVLKFGIFRDACASTVIRLCFLEYFDCEGELQNVPERLSRAFSFYKLWCLAEKKNPSLKGFTRMNMHYDNNHSFAWFNCKGSEVTLLMQWLDFQLLHFLENVKQESHRPELRAMHQMIRGPRAFSDAQARNFFLLDVDSLGFDCVAGSPINRYAFSVAALPCALLWLITAAVLSRVLPFIPRHRRFEIPKTISTMGQVVQVSFTIVSKIALEPMMHAPRAAKKGQAGFLQCIRFLIARFRVDFWWYGSLECPTRLLFPPVLIFFLSFFVIV</sequence>